<protein>
    <recommendedName>
        <fullName evidence="3">CHCH domain-containing protein</fullName>
    </recommendedName>
</protein>
<dbReference type="PANTHER" id="PTHR37750:SF1">
    <property type="entry name" value="COX19-LIKE CHCH FAMILY PROTEIN"/>
    <property type="match status" value="1"/>
</dbReference>
<dbReference type="PROSITE" id="PS51808">
    <property type="entry name" value="CHCH"/>
    <property type="match status" value="1"/>
</dbReference>
<dbReference type="SMR" id="A0A445J8Q2"/>
<gene>
    <name evidence="1" type="ORF">D0Y65_019371</name>
</gene>
<name>A0A445J8Q2_GLYSO</name>
<organism evidence="1 2">
    <name type="scientific">Glycine soja</name>
    <name type="common">Wild soybean</name>
    <dbReference type="NCBI Taxonomy" id="3848"/>
    <lineage>
        <taxon>Eukaryota</taxon>
        <taxon>Viridiplantae</taxon>
        <taxon>Streptophyta</taxon>
        <taxon>Embryophyta</taxon>
        <taxon>Tracheophyta</taxon>
        <taxon>Spermatophyta</taxon>
        <taxon>Magnoliopsida</taxon>
        <taxon>eudicotyledons</taxon>
        <taxon>Gunneridae</taxon>
        <taxon>Pentapetalae</taxon>
        <taxon>rosids</taxon>
        <taxon>fabids</taxon>
        <taxon>Fabales</taxon>
        <taxon>Fabaceae</taxon>
        <taxon>Papilionoideae</taxon>
        <taxon>50 kb inversion clade</taxon>
        <taxon>NPAAA clade</taxon>
        <taxon>indigoferoid/millettioid clade</taxon>
        <taxon>Phaseoleae</taxon>
        <taxon>Glycine</taxon>
        <taxon>Glycine subgen. Soja</taxon>
    </lineage>
</organism>
<keyword evidence="2" id="KW-1185">Reference proteome</keyword>
<proteinExistence type="predicted"/>
<comment type="caution">
    <text evidence="1">The sequence shown here is derived from an EMBL/GenBank/DDBJ whole genome shotgun (WGS) entry which is preliminary data.</text>
</comment>
<dbReference type="EMBL" id="QZWG01000008">
    <property type="protein sequence ID" value="RZB94846.1"/>
    <property type="molecule type" value="Genomic_DNA"/>
</dbReference>
<accession>A0A445J8Q2</accession>
<evidence type="ECO:0000313" key="2">
    <source>
        <dbReference type="Proteomes" id="UP000289340"/>
    </source>
</evidence>
<sequence>MEESKAKPVCAEEALALLNCVTHSPYEEDKCLPLLHSLRHCVLAKKVKNFSLAGQEKQETKPSGKKA</sequence>
<dbReference type="Gene3D" id="1.10.287.1130">
    <property type="entry name" value="CytochromE C oxidase copper chaperone"/>
    <property type="match status" value="1"/>
</dbReference>
<dbReference type="SUPFAM" id="SSF47072">
    <property type="entry name" value="Cysteine alpha-hairpin motif"/>
    <property type="match status" value="1"/>
</dbReference>
<dbReference type="AlphaFoldDB" id="A0A445J8Q2"/>
<reference evidence="1 2" key="1">
    <citation type="submission" date="2018-09" db="EMBL/GenBank/DDBJ databases">
        <title>A high-quality reference genome of wild soybean provides a powerful tool to mine soybean genomes.</title>
        <authorList>
            <person name="Xie M."/>
            <person name="Chung C.Y.L."/>
            <person name="Li M.-W."/>
            <person name="Wong F.-L."/>
            <person name="Chan T.-F."/>
            <person name="Lam H.-M."/>
        </authorList>
    </citation>
    <scope>NUCLEOTIDE SEQUENCE [LARGE SCALE GENOMIC DNA]</scope>
    <source>
        <strain evidence="2">cv. W05</strain>
        <tissue evidence="1">Hypocotyl of etiolated seedlings</tissue>
    </source>
</reference>
<evidence type="ECO:0008006" key="3">
    <source>
        <dbReference type="Google" id="ProtNLM"/>
    </source>
</evidence>
<dbReference type="Proteomes" id="UP000289340">
    <property type="component" value="Chromosome 8"/>
</dbReference>
<evidence type="ECO:0000313" key="1">
    <source>
        <dbReference type="EMBL" id="RZB94846.1"/>
    </source>
</evidence>
<dbReference type="InterPro" id="IPR009069">
    <property type="entry name" value="Cys_alpha_HP_mot_SF"/>
</dbReference>
<dbReference type="PANTHER" id="PTHR37750">
    <property type="entry name" value="COX19-LIKE CHCH FAMILY PROTEIN"/>
    <property type="match status" value="1"/>
</dbReference>